<dbReference type="GO" id="GO:0005549">
    <property type="term" value="F:odorant binding"/>
    <property type="evidence" value="ECO:0007669"/>
    <property type="project" value="InterPro"/>
</dbReference>
<dbReference type="Proteomes" id="UP000014500">
    <property type="component" value="Unassembled WGS sequence"/>
</dbReference>
<dbReference type="InterPro" id="IPR036728">
    <property type="entry name" value="PBP_GOBP_sf"/>
</dbReference>
<name>T1JF72_STRMM</name>
<sequence length="138" mass="15976">MNLIILSSFLVVFITVQAEDCFNYDIPLKDNVMLKDVQDECVKKVETDKADYVSCIECKLGLVEGEKKVPNFERYKEHMTKMIKDEKDKDIILKAVDDCKASEYTGDNKEEKFVMCWRKKFIAVCGKDPRVSNPRGLH</sequence>
<organism evidence="2 3">
    <name type="scientific">Strigamia maritima</name>
    <name type="common">European centipede</name>
    <name type="synonym">Geophilus maritimus</name>
    <dbReference type="NCBI Taxonomy" id="126957"/>
    <lineage>
        <taxon>Eukaryota</taxon>
        <taxon>Metazoa</taxon>
        <taxon>Ecdysozoa</taxon>
        <taxon>Arthropoda</taxon>
        <taxon>Myriapoda</taxon>
        <taxon>Chilopoda</taxon>
        <taxon>Pleurostigmophora</taxon>
        <taxon>Geophilomorpha</taxon>
        <taxon>Linotaeniidae</taxon>
        <taxon>Strigamia</taxon>
    </lineage>
</organism>
<evidence type="ECO:0000256" key="1">
    <source>
        <dbReference type="SAM" id="SignalP"/>
    </source>
</evidence>
<feature type="signal peptide" evidence="1">
    <location>
        <begin position="1"/>
        <end position="18"/>
    </location>
</feature>
<protein>
    <submittedName>
        <fullName evidence="2">Uncharacterized protein</fullName>
    </submittedName>
</protein>
<keyword evidence="1" id="KW-0732">Signal</keyword>
<dbReference type="EnsemblMetazoa" id="SMAR012481-RA">
    <property type="protein sequence ID" value="SMAR012481-PA"/>
    <property type="gene ID" value="SMAR012481"/>
</dbReference>
<feature type="chain" id="PRO_5004580270" evidence="1">
    <location>
        <begin position="19"/>
        <end position="138"/>
    </location>
</feature>
<dbReference type="AlphaFoldDB" id="T1JF72"/>
<accession>T1JF72</accession>
<evidence type="ECO:0000313" key="2">
    <source>
        <dbReference type="EnsemblMetazoa" id="SMAR012481-PA"/>
    </source>
</evidence>
<dbReference type="EMBL" id="JH432147">
    <property type="status" value="NOT_ANNOTATED_CDS"/>
    <property type="molecule type" value="Genomic_DNA"/>
</dbReference>
<proteinExistence type="predicted"/>
<reference evidence="3" key="1">
    <citation type="submission" date="2011-05" db="EMBL/GenBank/DDBJ databases">
        <authorList>
            <person name="Richards S.R."/>
            <person name="Qu J."/>
            <person name="Jiang H."/>
            <person name="Jhangiani S.N."/>
            <person name="Agravi P."/>
            <person name="Goodspeed R."/>
            <person name="Gross S."/>
            <person name="Mandapat C."/>
            <person name="Jackson L."/>
            <person name="Mathew T."/>
            <person name="Pu L."/>
            <person name="Thornton R."/>
            <person name="Saada N."/>
            <person name="Wilczek-Boney K.B."/>
            <person name="Lee S."/>
            <person name="Kovar C."/>
            <person name="Wu Y."/>
            <person name="Scherer S.E."/>
            <person name="Worley K.C."/>
            <person name="Muzny D.M."/>
            <person name="Gibbs R."/>
        </authorList>
    </citation>
    <scope>NUCLEOTIDE SEQUENCE</scope>
    <source>
        <strain evidence="3">Brora</strain>
    </source>
</reference>
<keyword evidence="3" id="KW-1185">Reference proteome</keyword>
<reference evidence="2" key="2">
    <citation type="submission" date="2015-02" db="UniProtKB">
        <authorList>
            <consortium name="EnsemblMetazoa"/>
        </authorList>
    </citation>
    <scope>IDENTIFICATION</scope>
</reference>
<dbReference type="SUPFAM" id="SSF47565">
    <property type="entry name" value="Insect pheromone/odorant-binding proteins"/>
    <property type="match status" value="1"/>
</dbReference>
<dbReference type="HOGENOM" id="CLU_1857804_0_0_1"/>
<evidence type="ECO:0000313" key="3">
    <source>
        <dbReference type="Proteomes" id="UP000014500"/>
    </source>
</evidence>